<proteinExistence type="predicted"/>
<protein>
    <submittedName>
        <fullName evidence="1">Uncharacterized protein</fullName>
    </submittedName>
</protein>
<accession>A0AA91Z2Z7</accession>
<dbReference type="EMBL" id="NPBQ01000013">
    <property type="protein sequence ID" value="PAD85071.1"/>
    <property type="molecule type" value="Genomic_DNA"/>
</dbReference>
<sequence length="84" mass="9881">MGAFISKQPNGLYCRFSTVVDCPTHWNMTREEYLSNVTGTVRDKEEGELILQDYLRPFSEVIERFVPNNMREEKFDNLLQMMGN</sequence>
<organism evidence="1 2">
    <name type="scientific">Niallia circulans</name>
    <name type="common">Bacillus circulans</name>
    <dbReference type="NCBI Taxonomy" id="1397"/>
    <lineage>
        <taxon>Bacteria</taxon>
        <taxon>Bacillati</taxon>
        <taxon>Bacillota</taxon>
        <taxon>Bacilli</taxon>
        <taxon>Bacillales</taxon>
        <taxon>Bacillaceae</taxon>
        <taxon>Niallia</taxon>
    </lineage>
</organism>
<evidence type="ECO:0000313" key="2">
    <source>
        <dbReference type="Proteomes" id="UP000216961"/>
    </source>
</evidence>
<evidence type="ECO:0000313" key="1">
    <source>
        <dbReference type="EMBL" id="PAD85071.1"/>
    </source>
</evidence>
<dbReference type="Proteomes" id="UP000216961">
    <property type="component" value="Unassembled WGS sequence"/>
</dbReference>
<comment type="caution">
    <text evidence="1">The sequence shown here is derived from an EMBL/GenBank/DDBJ whole genome shotgun (WGS) entry which is preliminary data.</text>
</comment>
<dbReference type="AlphaFoldDB" id="A0AA91Z2Z7"/>
<reference evidence="1 2" key="1">
    <citation type="submission" date="2017-07" db="EMBL/GenBank/DDBJ databases">
        <title>Isolation and whole genome analysis of endospore-forming bacteria from heroin.</title>
        <authorList>
            <person name="Kalinowski J."/>
            <person name="Ahrens B."/>
            <person name="Al-Dilaimi A."/>
            <person name="Winkler A."/>
            <person name="Wibberg D."/>
            <person name="Schleenbecker U."/>
            <person name="Ruckert C."/>
            <person name="Wolfel R."/>
            <person name="Grass G."/>
        </authorList>
    </citation>
    <scope>NUCLEOTIDE SEQUENCE [LARGE SCALE GENOMIC DNA]</scope>
    <source>
        <strain evidence="1 2">7521-2</strain>
    </source>
</reference>
<gene>
    <name evidence="1" type="ORF">CHH57_01810</name>
</gene>
<name>A0AA91Z2Z7_NIACI</name>
<dbReference type="RefSeq" id="WP_095328613.1">
    <property type="nucleotide sequence ID" value="NZ_NPBQ01000013.1"/>
</dbReference>